<protein>
    <submittedName>
        <fullName evidence="1">Uncharacterized protein</fullName>
    </submittedName>
</protein>
<accession>A0A1I5HPQ0</accession>
<keyword evidence="2" id="KW-1185">Reference proteome</keyword>
<reference evidence="2" key="1">
    <citation type="submission" date="2016-10" db="EMBL/GenBank/DDBJ databases">
        <authorList>
            <person name="Varghese N."/>
            <person name="Submissions S."/>
        </authorList>
    </citation>
    <scope>NUCLEOTIDE SEQUENCE [LARGE SCALE GENOMIC DNA]</scope>
    <source>
        <strain evidence="2">DSM 43161</strain>
    </source>
</reference>
<dbReference type="RefSeq" id="WP_075015158.1">
    <property type="nucleotide sequence ID" value="NZ_FOWE01000010.1"/>
</dbReference>
<dbReference type="Proteomes" id="UP000183642">
    <property type="component" value="Unassembled WGS sequence"/>
</dbReference>
<dbReference type="AlphaFoldDB" id="A0A1I5HPQ0"/>
<evidence type="ECO:0000313" key="2">
    <source>
        <dbReference type="Proteomes" id="UP000183642"/>
    </source>
</evidence>
<gene>
    <name evidence="1" type="ORF">SAMN05660359_03875</name>
</gene>
<proteinExistence type="predicted"/>
<sequence length="201" mass="23363">MIWESGPWRHELAQVADRLEKRRTQRRWTQQTSFLVERDVMVSAYAVRKLHEARKVSEKVATSPIPVQRHQLIGQTPDILRTDDLGAYDFEDVTTTTLTLRELCNQFIHSYVFVLAAGDDGSALDGVFVASDRERRRAVYWVGLADLIEAFRRVAYEDIVHVEFRMNERGERELYDMAGVDVRHQELPWSSADDDLQESPR</sequence>
<dbReference type="EMBL" id="FOWE01000010">
    <property type="protein sequence ID" value="SFO49970.1"/>
    <property type="molecule type" value="Genomic_DNA"/>
</dbReference>
<dbReference type="OrthoDB" id="582074at2"/>
<name>A0A1I5HPQ0_9ACTN</name>
<organism evidence="1 2">
    <name type="scientific">Geodermatophilus obscurus</name>
    <dbReference type="NCBI Taxonomy" id="1861"/>
    <lineage>
        <taxon>Bacteria</taxon>
        <taxon>Bacillati</taxon>
        <taxon>Actinomycetota</taxon>
        <taxon>Actinomycetes</taxon>
        <taxon>Geodermatophilales</taxon>
        <taxon>Geodermatophilaceae</taxon>
        <taxon>Geodermatophilus</taxon>
    </lineage>
</organism>
<evidence type="ECO:0000313" key="1">
    <source>
        <dbReference type="EMBL" id="SFO49970.1"/>
    </source>
</evidence>